<keyword evidence="3" id="KW-1185">Reference proteome</keyword>
<organism evidence="3 4">
    <name type="scientific">Momordica charantia</name>
    <name type="common">Bitter gourd</name>
    <name type="synonym">Balsam pear</name>
    <dbReference type="NCBI Taxonomy" id="3673"/>
    <lineage>
        <taxon>Eukaryota</taxon>
        <taxon>Viridiplantae</taxon>
        <taxon>Streptophyta</taxon>
        <taxon>Embryophyta</taxon>
        <taxon>Tracheophyta</taxon>
        <taxon>Spermatophyta</taxon>
        <taxon>Magnoliopsida</taxon>
        <taxon>eudicotyledons</taxon>
        <taxon>Gunneridae</taxon>
        <taxon>Pentapetalae</taxon>
        <taxon>rosids</taxon>
        <taxon>fabids</taxon>
        <taxon>Cucurbitales</taxon>
        <taxon>Cucurbitaceae</taxon>
        <taxon>Momordiceae</taxon>
        <taxon>Momordica</taxon>
    </lineage>
</organism>
<dbReference type="RefSeq" id="XP_022159213.1">
    <property type="nucleotide sequence ID" value="XM_022303521.1"/>
</dbReference>
<accession>A0A6J1DY77</accession>
<evidence type="ECO:0000256" key="1">
    <source>
        <dbReference type="SAM" id="MobiDB-lite"/>
    </source>
</evidence>
<dbReference type="PROSITE" id="PS50108">
    <property type="entry name" value="CRIB"/>
    <property type="match status" value="1"/>
</dbReference>
<dbReference type="Gene3D" id="3.90.810.10">
    <property type="entry name" value="CRIB domain"/>
    <property type="match status" value="1"/>
</dbReference>
<dbReference type="InterPro" id="IPR044509">
    <property type="entry name" value="RIC2/4"/>
</dbReference>
<evidence type="ECO:0000313" key="4">
    <source>
        <dbReference type="RefSeq" id="XP_022159213.1"/>
    </source>
</evidence>
<dbReference type="PANTHER" id="PTHR46931:SF15">
    <property type="entry name" value="CRIB DOMAIN-CONTAINING PROTEIN"/>
    <property type="match status" value="1"/>
</dbReference>
<feature type="region of interest" description="Disordered" evidence="1">
    <location>
        <begin position="30"/>
        <end position="51"/>
    </location>
</feature>
<feature type="domain" description="CRIB" evidence="2">
    <location>
        <begin position="106"/>
        <end position="119"/>
    </location>
</feature>
<evidence type="ECO:0000259" key="2">
    <source>
        <dbReference type="PROSITE" id="PS50108"/>
    </source>
</evidence>
<evidence type="ECO:0000313" key="3">
    <source>
        <dbReference type="Proteomes" id="UP000504603"/>
    </source>
</evidence>
<proteinExistence type="predicted"/>
<dbReference type="OrthoDB" id="678664at2759"/>
<dbReference type="PANTHER" id="PTHR46931">
    <property type="entry name" value="CRIB DOMAIN-CONTAINING PROTEIN RIC2"/>
    <property type="match status" value="1"/>
</dbReference>
<dbReference type="KEGG" id="mcha:111025632"/>
<gene>
    <name evidence="4" type="primary">LOC111025632</name>
</gene>
<dbReference type="InterPro" id="IPR036936">
    <property type="entry name" value="CRIB_dom_sf"/>
</dbReference>
<sequence>MRRKMERLVLLPFSVGCISESSVAVGIQQTATSKLPRSRGEKVEDGEEGEGTLLEESLKNSQKFSALAKPNIAVGFHRLYRGFKNISQLFVYKEEMEEMEMMDMEIGSPTDVKHVTHIGCDIASTIDDDNHNANNNPFIANWETLLTWTQFDDHQLSNPLPNVVHHSI</sequence>
<dbReference type="Proteomes" id="UP000504603">
    <property type="component" value="Unplaced"/>
</dbReference>
<dbReference type="AlphaFoldDB" id="A0A6J1DY77"/>
<name>A0A6J1DY77_MOMCH</name>
<dbReference type="GeneID" id="111025632"/>
<reference evidence="4" key="1">
    <citation type="submission" date="2025-08" db="UniProtKB">
        <authorList>
            <consortium name="RefSeq"/>
        </authorList>
    </citation>
    <scope>IDENTIFICATION</scope>
    <source>
        <strain evidence="4">OHB3-1</strain>
    </source>
</reference>
<dbReference type="InterPro" id="IPR000095">
    <property type="entry name" value="CRIB_dom"/>
</dbReference>
<protein>
    <submittedName>
        <fullName evidence="4">CRIB domain-containing protein RIC4-like</fullName>
    </submittedName>
</protein>